<evidence type="ECO:0000259" key="4">
    <source>
        <dbReference type="PROSITE" id="PS50956"/>
    </source>
</evidence>
<evidence type="ECO:0000256" key="2">
    <source>
        <dbReference type="ARBA" id="ARBA00023125"/>
    </source>
</evidence>
<evidence type="ECO:0000313" key="6">
    <source>
        <dbReference type="Proteomes" id="UP000722336"/>
    </source>
</evidence>
<name>A0ABS6SCI9_9SPHN</name>
<dbReference type="Pfam" id="PF13412">
    <property type="entry name" value="HTH_24"/>
    <property type="match status" value="1"/>
</dbReference>
<dbReference type="Pfam" id="PF01037">
    <property type="entry name" value="AsnC_trans_reg"/>
    <property type="match status" value="1"/>
</dbReference>
<reference evidence="5 6" key="1">
    <citation type="submission" date="2021-04" db="EMBL/GenBank/DDBJ databases">
        <authorList>
            <person name="Pira H."/>
            <person name="Risdian C."/>
            <person name="Wink J."/>
        </authorList>
    </citation>
    <scope>NUCLEOTIDE SEQUENCE [LARGE SCALE GENOMIC DNA]</scope>
    <source>
        <strain evidence="5 6">WHA3</strain>
    </source>
</reference>
<dbReference type="PANTHER" id="PTHR30154">
    <property type="entry name" value="LEUCINE-RESPONSIVE REGULATORY PROTEIN"/>
    <property type="match status" value="1"/>
</dbReference>
<keyword evidence="6" id="KW-1185">Reference proteome</keyword>
<dbReference type="InterPro" id="IPR000485">
    <property type="entry name" value="AsnC-type_HTH_dom"/>
</dbReference>
<keyword evidence="3" id="KW-0804">Transcription</keyword>
<dbReference type="InterPro" id="IPR019888">
    <property type="entry name" value="Tscrpt_reg_AsnC-like"/>
</dbReference>
<organism evidence="5 6">
    <name type="scientific">Pacificimonas pallii</name>
    <dbReference type="NCBI Taxonomy" id="2827236"/>
    <lineage>
        <taxon>Bacteria</taxon>
        <taxon>Pseudomonadati</taxon>
        <taxon>Pseudomonadota</taxon>
        <taxon>Alphaproteobacteria</taxon>
        <taxon>Sphingomonadales</taxon>
        <taxon>Sphingosinicellaceae</taxon>
        <taxon>Pacificimonas</taxon>
    </lineage>
</organism>
<feature type="domain" description="HTH asnC-type" evidence="4">
    <location>
        <begin position="3"/>
        <end position="64"/>
    </location>
</feature>
<protein>
    <submittedName>
        <fullName evidence="5">Lrp/AsnC family transcriptional regulator</fullName>
    </submittedName>
</protein>
<dbReference type="PROSITE" id="PS50956">
    <property type="entry name" value="HTH_ASNC_2"/>
    <property type="match status" value="1"/>
</dbReference>
<evidence type="ECO:0000256" key="1">
    <source>
        <dbReference type="ARBA" id="ARBA00023015"/>
    </source>
</evidence>
<sequence length="159" mass="18599">MDIDESDRHLLEVLQEDANATINDLAFASHLSPASVQRRLKRLRDKGVIQRQVAIVDQNVLDQKMSFVILVELERERTDQLDTFKRAAQREPQVQQCYYVTGEADFVLLCVARDMDDFEQLTRRLFFDNENVRRFRTSVVMDRTKVGLAVPVWPDDTER</sequence>
<dbReference type="EMBL" id="JAGSPA010000001">
    <property type="protein sequence ID" value="MBV7256137.1"/>
    <property type="molecule type" value="Genomic_DNA"/>
</dbReference>
<proteinExistence type="predicted"/>
<keyword evidence="1" id="KW-0805">Transcription regulation</keyword>
<dbReference type="PANTHER" id="PTHR30154:SF34">
    <property type="entry name" value="TRANSCRIPTIONAL REGULATOR AZLB"/>
    <property type="match status" value="1"/>
</dbReference>
<dbReference type="Proteomes" id="UP000722336">
    <property type="component" value="Unassembled WGS sequence"/>
</dbReference>
<keyword evidence="2" id="KW-0238">DNA-binding</keyword>
<evidence type="ECO:0000256" key="3">
    <source>
        <dbReference type="ARBA" id="ARBA00023163"/>
    </source>
</evidence>
<dbReference type="SMART" id="SM00344">
    <property type="entry name" value="HTH_ASNC"/>
    <property type="match status" value="1"/>
</dbReference>
<evidence type="ECO:0000313" key="5">
    <source>
        <dbReference type="EMBL" id="MBV7256137.1"/>
    </source>
</evidence>
<dbReference type="InterPro" id="IPR019887">
    <property type="entry name" value="Tscrpt_reg_AsnC/Lrp_C"/>
</dbReference>
<comment type="caution">
    <text evidence="5">The sequence shown here is derived from an EMBL/GenBank/DDBJ whole genome shotgun (WGS) entry which is preliminary data.</text>
</comment>
<dbReference type="RefSeq" id="WP_218444584.1">
    <property type="nucleotide sequence ID" value="NZ_JAGSPA010000001.1"/>
</dbReference>
<accession>A0ABS6SCI9</accession>
<gene>
    <name evidence="5" type="ORF">KCG44_04995</name>
</gene>